<gene>
    <name evidence="1" type="ORF">PR001_g29413</name>
</gene>
<comment type="caution">
    <text evidence="1">The sequence shown here is derived from an EMBL/GenBank/DDBJ whole genome shotgun (WGS) entry which is preliminary data.</text>
</comment>
<protein>
    <submittedName>
        <fullName evidence="1">Uncharacterized protein</fullName>
    </submittedName>
</protein>
<dbReference type="AlphaFoldDB" id="A0A6A3H2P0"/>
<dbReference type="EMBL" id="QXFV01005861">
    <property type="protein sequence ID" value="KAE8963324.1"/>
    <property type="molecule type" value="Genomic_DNA"/>
</dbReference>
<dbReference type="Proteomes" id="UP000429607">
    <property type="component" value="Unassembled WGS sequence"/>
</dbReference>
<proteinExistence type="predicted"/>
<accession>A0A6A3H2P0</accession>
<reference evidence="1 2" key="1">
    <citation type="submission" date="2018-09" db="EMBL/GenBank/DDBJ databases">
        <title>Genomic investigation of the strawberry pathogen Phytophthora fragariae indicates pathogenicity is determined by transcriptional variation in three key races.</title>
        <authorList>
            <person name="Adams T.M."/>
            <person name="Armitage A.D."/>
            <person name="Sobczyk M.K."/>
            <person name="Bates H.J."/>
            <person name="Dunwell J.M."/>
            <person name="Nellist C.F."/>
            <person name="Harrison R.J."/>
        </authorList>
    </citation>
    <scope>NUCLEOTIDE SEQUENCE [LARGE SCALE GENOMIC DNA]</scope>
    <source>
        <strain evidence="1 2">SCRP249</strain>
    </source>
</reference>
<evidence type="ECO:0000313" key="1">
    <source>
        <dbReference type="EMBL" id="KAE8963324.1"/>
    </source>
</evidence>
<organism evidence="1 2">
    <name type="scientific">Phytophthora rubi</name>
    <dbReference type="NCBI Taxonomy" id="129364"/>
    <lineage>
        <taxon>Eukaryota</taxon>
        <taxon>Sar</taxon>
        <taxon>Stramenopiles</taxon>
        <taxon>Oomycota</taxon>
        <taxon>Peronosporomycetes</taxon>
        <taxon>Peronosporales</taxon>
        <taxon>Peronosporaceae</taxon>
        <taxon>Phytophthora</taxon>
    </lineage>
</organism>
<evidence type="ECO:0000313" key="2">
    <source>
        <dbReference type="Proteomes" id="UP000429607"/>
    </source>
</evidence>
<name>A0A6A3H2P0_9STRA</name>
<sequence>MFPALLHILSKVELSPELSLTSLNNFFLTTSANLLTSLNLPLNLFRSSYKNK</sequence>